<keyword evidence="2" id="KW-0255">Endonuclease</keyword>
<feature type="region of interest" description="Disordered" evidence="1">
    <location>
        <begin position="41"/>
        <end position="60"/>
    </location>
</feature>
<reference evidence="2 3" key="1">
    <citation type="submission" date="2019-05" db="EMBL/GenBank/DDBJ databases">
        <authorList>
            <person name="Arnold R.J."/>
            <person name="Bortz R.L."/>
            <person name="Bowder D.M."/>
            <person name="DeJong R."/>
            <person name="Doyle E.L."/>
            <person name="Fast K.M."/>
            <person name="Fillman C.L."/>
            <person name="Finkel J.S."/>
            <person name="Guild N.A."/>
            <person name="Koga A."/>
            <person name="Katsanos J."/>
            <person name="Panagakis A.K."/>
            <person name="Sandel M."/>
            <person name="Schrock T."/>
            <person name="Warner M.H."/>
            <person name="Monti D.L."/>
            <person name="Garlena R.A."/>
            <person name="Russell D.A."/>
            <person name="Pope W.H."/>
            <person name="Jacobs-Sera D."/>
            <person name="Hatfull G.F."/>
        </authorList>
    </citation>
    <scope>NUCLEOTIDE SEQUENCE [LARGE SCALE GENOMIC DNA]</scope>
</reference>
<dbReference type="Proteomes" id="UP000317816">
    <property type="component" value="Segment"/>
</dbReference>
<proteinExistence type="predicted"/>
<name>A0A514DJ88_9CAUD</name>
<keyword evidence="2" id="KW-0540">Nuclease</keyword>
<protein>
    <submittedName>
        <fullName evidence="2">HNH endonuclease</fullName>
    </submittedName>
</protein>
<sequence>MLPDAMKTCNKCKQDKPVDQFNKNRSNADGLQRQCRDCQRDTDREHYSSPARKAQVAANRDKARAQARTYVTEWLTTHPCVDCGEADIIVLEFDHVTGTKVRAVSEMVDRGCRVATIAAEIAKCEVRCANCHRRVTYNRRLGEFR</sequence>
<evidence type="ECO:0000256" key="1">
    <source>
        <dbReference type="SAM" id="MobiDB-lite"/>
    </source>
</evidence>
<accession>A0A514DJ88</accession>
<organism evidence="2 3">
    <name type="scientific">Mycobacterium phage LilhomieP</name>
    <dbReference type="NCBI Taxonomy" id="2591221"/>
    <lineage>
        <taxon>Viruses</taxon>
        <taxon>Duplodnaviria</taxon>
        <taxon>Heunggongvirae</taxon>
        <taxon>Uroviricota</taxon>
        <taxon>Caudoviricetes</taxon>
        <taxon>Vilmaviridae</taxon>
        <taxon>Mclasvirinae</taxon>
        <taxon>Bongovirus</taxon>
        <taxon>Bongovirus bongo</taxon>
    </lineage>
</organism>
<evidence type="ECO:0000313" key="3">
    <source>
        <dbReference type="Proteomes" id="UP000317816"/>
    </source>
</evidence>
<gene>
    <name evidence="2" type="primary">97</name>
    <name evidence="2" type="ORF">SEA_LILHOMIEP_97</name>
</gene>
<keyword evidence="2" id="KW-0378">Hydrolase</keyword>
<evidence type="ECO:0000313" key="2">
    <source>
        <dbReference type="EMBL" id="QDH93666.1"/>
    </source>
</evidence>
<dbReference type="EMBL" id="MK937612">
    <property type="protein sequence ID" value="QDH93666.1"/>
    <property type="molecule type" value="Genomic_DNA"/>
</dbReference>
<dbReference type="GO" id="GO:0004519">
    <property type="term" value="F:endonuclease activity"/>
    <property type="evidence" value="ECO:0007669"/>
    <property type="project" value="UniProtKB-KW"/>
</dbReference>